<evidence type="ECO:0000256" key="1">
    <source>
        <dbReference type="ARBA" id="ARBA00009477"/>
    </source>
</evidence>
<proteinExistence type="inferred from homology"/>
<dbReference type="EMBL" id="VIKS01000007">
    <property type="protein sequence ID" value="TQV87586.1"/>
    <property type="molecule type" value="Genomic_DNA"/>
</dbReference>
<keyword evidence="2" id="KW-0175">Coiled coil</keyword>
<dbReference type="InterPro" id="IPR058647">
    <property type="entry name" value="BSH_CzcB-like"/>
</dbReference>
<feature type="region of interest" description="Disordered" evidence="3">
    <location>
        <begin position="261"/>
        <end position="284"/>
    </location>
</feature>
<evidence type="ECO:0000313" key="5">
    <source>
        <dbReference type="EMBL" id="TQV87586.1"/>
    </source>
</evidence>
<dbReference type="GO" id="GO:0015562">
    <property type="term" value="F:efflux transmembrane transporter activity"/>
    <property type="evidence" value="ECO:0007669"/>
    <property type="project" value="TreeGrafter"/>
</dbReference>
<evidence type="ECO:0000259" key="4">
    <source>
        <dbReference type="Pfam" id="PF25973"/>
    </source>
</evidence>
<gene>
    <name evidence="5" type="ORF">FLL46_12000</name>
</gene>
<comment type="caution">
    <text evidence="5">The sequence shown here is derived from an EMBL/GenBank/DDBJ whole genome shotgun (WGS) entry which is preliminary data.</text>
</comment>
<dbReference type="Proteomes" id="UP000315439">
    <property type="component" value="Unassembled WGS sequence"/>
</dbReference>
<dbReference type="GO" id="GO:1990281">
    <property type="term" value="C:efflux pump complex"/>
    <property type="evidence" value="ECO:0007669"/>
    <property type="project" value="TreeGrafter"/>
</dbReference>
<evidence type="ECO:0000256" key="3">
    <source>
        <dbReference type="SAM" id="MobiDB-lite"/>
    </source>
</evidence>
<sequence>MQKAIVPIISLFFTSIALTSLAEPIQVEVFYPEQEIHKLSLELSGTVVAKQDAQLAPLEAGLVKNILVEAGDKVSAGQALLSLDDTLAKLRLAQAEANQISAQVQQQEAKRQYDEVVSLAKSKLVADSLLAERKASLASANAALSNSHAQVALQKEIVKRHTVTAPFDGVIAQRNVDLGEWISQQNQIFQLVSDKSLRLIVDLPQEHLKAISTSSDLMVLIIPDATPDQQYRLPLTNIVTVSEPVSRTLQVRIDLPEISLPETNSSESDLSENALPKNEQPNNQVLIPGMSARARFDLSNKDDKLTWIPRSALKRHPDGGNSVFTVNTNKIKRHKISLIKSESDRIAVTGLPNEPAVVVSGTELLKDNQTVTPVTVTGFNNRGKR</sequence>
<dbReference type="Pfam" id="PF25973">
    <property type="entry name" value="BSH_CzcB"/>
    <property type="match status" value="1"/>
</dbReference>
<dbReference type="InterPro" id="IPR006143">
    <property type="entry name" value="RND_pump_MFP"/>
</dbReference>
<accession>A0A545UDP0</accession>
<dbReference type="SUPFAM" id="SSF111369">
    <property type="entry name" value="HlyD-like secretion proteins"/>
    <property type="match status" value="1"/>
</dbReference>
<dbReference type="Gene3D" id="2.40.30.170">
    <property type="match status" value="1"/>
</dbReference>
<dbReference type="Gene3D" id="2.40.50.100">
    <property type="match status" value="1"/>
</dbReference>
<dbReference type="PANTHER" id="PTHR30469:SF38">
    <property type="entry name" value="HLYD FAMILY SECRETION PROTEIN"/>
    <property type="match status" value="1"/>
</dbReference>
<dbReference type="NCBIfam" id="TIGR01730">
    <property type="entry name" value="RND_mfp"/>
    <property type="match status" value="1"/>
</dbReference>
<name>A0A545UDP0_9GAMM</name>
<dbReference type="RefSeq" id="WP_142893764.1">
    <property type="nucleotide sequence ID" value="NZ_ML660164.1"/>
</dbReference>
<comment type="similarity">
    <text evidence="1">Belongs to the membrane fusion protein (MFP) (TC 8.A.1) family.</text>
</comment>
<evidence type="ECO:0000256" key="2">
    <source>
        <dbReference type="SAM" id="Coils"/>
    </source>
</evidence>
<organism evidence="5 6">
    <name type="scientific">Aliikangiella coralliicola</name>
    <dbReference type="NCBI Taxonomy" id="2592383"/>
    <lineage>
        <taxon>Bacteria</taxon>
        <taxon>Pseudomonadati</taxon>
        <taxon>Pseudomonadota</taxon>
        <taxon>Gammaproteobacteria</taxon>
        <taxon>Oceanospirillales</taxon>
        <taxon>Pleioneaceae</taxon>
        <taxon>Aliikangiella</taxon>
    </lineage>
</organism>
<feature type="coiled-coil region" evidence="2">
    <location>
        <begin position="83"/>
        <end position="112"/>
    </location>
</feature>
<feature type="domain" description="CzcB-like barrel-sandwich hybrid" evidence="4">
    <location>
        <begin position="53"/>
        <end position="191"/>
    </location>
</feature>
<evidence type="ECO:0000313" key="6">
    <source>
        <dbReference type="Proteomes" id="UP000315439"/>
    </source>
</evidence>
<keyword evidence="6" id="KW-1185">Reference proteome</keyword>
<dbReference type="Gene3D" id="1.10.287.470">
    <property type="entry name" value="Helix hairpin bin"/>
    <property type="match status" value="1"/>
</dbReference>
<dbReference type="Gene3D" id="2.40.420.20">
    <property type="match status" value="1"/>
</dbReference>
<dbReference type="PANTHER" id="PTHR30469">
    <property type="entry name" value="MULTIDRUG RESISTANCE PROTEIN MDTA"/>
    <property type="match status" value="1"/>
</dbReference>
<reference evidence="5 6" key="1">
    <citation type="submission" date="2019-07" db="EMBL/GenBank/DDBJ databases">
        <title>Draft genome for Aliikangiella sp. M105.</title>
        <authorList>
            <person name="Wang G."/>
        </authorList>
    </citation>
    <scope>NUCLEOTIDE SEQUENCE [LARGE SCALE GENOMIC DNA]</scope>
    <source>
        <strain evidence="5 6">M105</strain>
    </source>
</reference>
<protein>
    <submittedName>
        <fullName evidence="5">Efflux RND transporter periplasmic adaptor subunit</fullName>
    </submittedName>
</protein>
<dbReference type="AlphaFoldDB" id="A0A545UDP0"/>
<dbReference type="OrthoDB" id="9806939at2"/>